<feature type="domain" description="N-acetyltransferase" evidence="1">
    <location>
        <begin position="34"/>
        <end position="174"/>
    </location>
</feature>
<evidence type="ECO:0000313" key="3">
    <source>
        <dbReference type="Proteomes" id="UP000254869"/>
    </source>
</evidence>
<dbReference type="Gene3D" id="3.40.630.30">
    <property type="match status" value="1"/>
</dbReference>
<dbReference type="AlphaFoldDB" id="A0A370I1N0"/>
<dbReference type="STRING" id="1210086.GCA_001613105_02551"/>
<name>A0A370I1N0_9NOCA</name>
<reference evidence="2 3" key="1">
    <citation type="submission" date="2018-07" db="EMBL/GenBank/DDBJ databases">
        <title>Genomic Encyclopedia of Type Strains, Phase IV (KMG-IV): sequencing the most valuable type-strain genomes for metagenomic binning, comparative biology and taxonomic classification.</title>
        <authorList>
            <person name="Goeker M."/>
        </authorList>
    </citation>
    <scope>NUCLEOTIDE SEQUENCE [LARGE SCALE GENOMIC DNA]</scope>
    <source>
        <strain evidence="2 3">DSM 44290</strain>
    </source>
</reference>
<dbReference type="InterPro" id="IPR000182">
    <property type="entry name" value="GNAT_dom"/>
</dbReference>
<keyword evidence="3" id="KW-1185">Reference proteome</keyword>
<dbReference type="EMBL" id="QQBC01000007">
    <property type="protein sequence ID" value="RDI64649.1"/>
    <property type="molecule type" value="Genomic_DNA"/>
</dbReference>
<organism evidence="2 3">
    <name type="scientific">Nocardia pseudobrasiliensis</name>
    <dbReference type="NCBI Taxonomy" id="45979"/>
    <lineage>
        <taxon>Bacteria</taxon>
        <taxon>Bacillati</taxon>
        <taxon>Actinomycetota</taxon>
        <taxon>Actinomycetes</taxon>
        <taxon>Mycobacteriales</taxon>
        <taxon>Nocardiaceae</taxon>
        <taxon>Nocardia</taxon>
    </lineage>
</organism>
<dbReference type="Pfam" id="PF00583">
    <property type="entry name" value="Acetyltransf_1"/>
    <property type="match status" value="1"/>
</dbReference>
<keyword evidence="2" id="KW-0808">Transferase</keyword>
<accession>A0A370I1N0</accession>
<evidence type="ECO:0000313" key="2">
    <source>
        <dbReference type="EMBL" id="RDI64649.1"/>
    </source>
</evidence>
<comment type="caution">
    <text evidence="2">The sequence shown here is derived from an EMBL/GenBank/DDBJ whole genome shotgun (WGS) entry which is preliminary data.</text>
</comment>
<dbReference type="InterPro" id="IPR016181">
    <property type="entry name" value="Acyl_CoA_acyltransferase"/>
</dbReference>
<evidence type="ECO:0000259" key="1">
    <source>
        <dbReference type="PROSITE" id="PS51186"/>
    </source>
</evidence>
<proteinExistence type="predicted"/>
<gene>
    <name evidence="2" type="ORF">DFR76_10724</name>
</gene>
<protein>
    <submittedName>
        <fullName evidence="2">Acetyltransferase (GNAT) family protein</fullName>
    </submittedName>
</protein>
<dbReference type="Proteomes" id="UP000254869">
    <property type="component" value="Unassembled WGS sequence"/>
</dbReference>
<sequence length="203" mass="21962">MQNRFWLSPAARPVFVFSPAAGLTPLIGDAEAAVVIRNPEPTDGLRMRLCAEDAGGPVIHSIGAYRWWSTEFSDTSAVAEIAGVTVGFAIGYLRPAPSRTLVLWQLAVATQGRDIGADLVEFLLESAARRGARAIETVIGPDEQRVVEALRAAARRHRGCLRVHTPTVMGTDADHRIRCIQSVALSLECVDQRHNHTIACGDT</sequence>
<dbReference type="GO" id="GO:0016747">
    <property type="term" value="F:acyltransferase activity, transferring groups other than amino-acyl groups"/>
    <property type="evidence" value="ECO:0007669"/>
    <property type="project" value="InterPro"/>
</dbReference>
<dbReference type="CDD" id="cd04301">
    <property type="entry name" value="NAT_SF"/>
    <property type="match status" value="1"/>
</dbReference>
<dbReference type="SUPFAM" id="SSF55729">
    <property type="entry name" value="Acyl-CoA N-acyltransferases (Nat)"/>
    <property type="match status" value="1"/>
</dbReference>
<dbReference type="PROSITE" id="PS51186">
    <property type="entry name" value="GNAT"/>
    <property type="match status" value="1"/>
</dbReference>